<dbReference type="PROSITE" id="PS00018">
    <property type="entry name" value="EF_HAND_1"/>
    <property type="match status" value="1"/>
</dbReference>
<dbReference type="Pfam" id="PF13499">
    <property type="entry name" value="EF-hand_7"/>
    <property type="match status" value="1"/>
</dbReference>
<proteinExistence type="evidence at protein level"/>
<dbReference type="EMBL" id="DQ490240">
    <property type="protein sequence ID" value="ABF50901.1"/>
    <property type="molecule type" value="Genomic_DNA"/>
</dbReference>
<evidence type="ECO:0000256" key="8">
    <source>
        <dbReference type="ARBA" id="ARBA00025692"/>
    </source>
</evidence>
<evidence type="ECO:0000256" key="2">
    <source>
        <dbReference type="ARBA" id="ARBA00005253"/>
    </source>
</evidence>
<dbReference type="SUPFAM" id="SSF47473">
    <property type="entry name" value="EF-hand"/>
    <property type="match status" value="1"/>
</dbReference>
<dbReference type="EMDB" id="EMD-22679"/>
<dbReference type="PANTHER" id="PTHR23048:SF59">
    <property type="entry name" value="EF-HAND SUPERFAMILY PROTEIN"/>
    <property type="match status" value="1"/>
</dbReference>
<evidence type="ECO:0000313" key="10">
    <source>
        <dbReference type="EMBL" id="ABF50901.1"/>
    </source>
</evidence>
<reference evidence="11" key="2">
    <citation type="journal article" date="2021" name="Nat. Struct. Mol. Biol.">
        <title>Structures of outer-arm dynein array on microtubule doublet reveal a motor coordination mechanism.</title>
        <authorList>
            <person name="Rao Q."/>
            <person name="Han L."/>
            <person name="Wang Y."/>
            <person name="Chai P."/>
            <person name="Kuo Y.W."/>
            <person name="Yang R."/>
            <person name="Hu F."/>
            <person name="Yang Y."/>
            <person name="Howard J."/>
            <person name="Zhang K."/>
        </authorList>
    </citation>
    <scope>STRUCTURE BY ELECTRON MICROSCOPY (4.50 ANGSTROMS) OF 1-150</scope>
</reference>
<evidence type="ECO:0000256" key="7">
    <source>
        <dbReference type="ARBA" id="ARBA00023212"/>
    </source>
</evidence>
<sequence length="160" mass="17809">MASEVMNLSEEDIQFCQKAFSDYDEDGLGAIKVSDLKLALENIGCSLSENDLFKMISEVDEKNTGLIKFSDFLNIYYKQKYANLGDDDQDLVDAFVAMGGNADTTGSVDANRLIQIVKEEFEMTIDIVGLIREIDKDGSGEIEYEEFKLLLKSGFANEGN</sequence>
<dbReference type="PANTHER" id="PTHR23048">
    <property type="entry name" value="MYOSIN LIGHT CHAIN 1, 3"/>
    <property type="match status" value="1"/>
</dbReference>
<feature type="domain" description="EF-hand" evidence="9">
    <location>
        <begin position="47"/>
        <end position="82"/>
    </location>
</feature>
<dbReference type="InterPro" id="IPR002048">
    <property type="entry name" value="EF_hand_dom"/>
</dbReference>
<dbReference type="PDB" id="7K5B">
    <property type="method" value="EM"/>
    <property type="resolution" value="4.50 A"/>
    <property type="chains" value="R=1-150"/>
</dbReference>
<dbReference type="InterPro" id="IPR018247">
    <property type="entry name" value="EF_Hand_1_Ca_BS"/>
</dbReference>
<reference evidence="12" key="3">
    <citation type="journal article" date="2023" name="EMBO J.">
        <title>ATP-induced conformational change of axonemal outer dynein arms revealed by cryo-electron tomography.</title>
        <authorList>
            <person name="Zimmermann N."/>
            <person name="Noga A."/>
            <person name="Obbineni J.M."/>
            <person name="Ishikawa T."/>
        </authorList>
    </citation>
    <scope>STRUCTURE BY ELECTRON MICROSCOPY (30.30 ANGSTROMS)</scope>
</reference>
<dbReference type="InterPro" id="IPR011992">
    <property type="entry name" value="EF-hand-dom_pair"/>
</dbReference>
<organism evidence="10">
    <name type="scientific">Tetrahymena thermophila</name>
    <dbReference type="NCBI Taxonomy" id="5911"/>
    <lineage>
        <taxon>Eukaryota</taxon>
        <taxon>Sar</taxon>
        <taxon>Alveolata</taxon>
        <taxon>Ciliophora</taxon>
        <taxon>Intramacronucleata</taxon>
        <taxon>Oligohymenophorea</taxon>
        <taxon>Hymenostomatida</taxon>
        <taxon>Tetrahymenina</taxon>
        <taxon>Tetrahymenidae</taxon>
        <taxon>Tetrahymena</taxon>
    </lineage>
</organism>
<dbReference type="SMART" id="SM00054">
    <property type="entry name" value="EFh"/>
    <property type="match status" value="3"/>
</dbReference>
<comment type="similarity">
    <text evidence="2">Belongs to the centrin family.</text>
</comment>
<comment type="function">
    <text evidence="8">Plays a fundamental role in microtubule organizing center structure and function. Component of the infraciliary lattice (ICL) and the ciliary basal bodies.</text>
</comment>
<dbReference type="FunFam" id="1.10.238.10:FF:000178">
    <property type="entry name" value="Calmodulin-2 A"/>
    <property type="match status" value="1"/>
</dbReference>
<dbReference type="SMR" id="Q1HFX4"/>
<protein>
    <submittedName>
        <fullName evidence="10">Dynein light chain 4A</fullName>
    </submittedName>
</protein>
<evidence type="ECO:0007829" key="12">
    <source>
        <dbReference type="PDB" id="8BX8"/>
    </source>
</evidence>
<dbReference type="PROSITE" id="PS50222">
    <property type="entry name" value="EF_HAND_2"/>
    <property type="match status" value="3"/>
</dbReference>
<evidence type="ECO:0000256" key="4">
    <source>
        <dbReference type="ARBA" id="ARBA00022723"/>
    </source>
</evidence>
<evidence type="ECO:0000256" key="3">
    <source>
        <dbReference type="ARBA" id="ARBA00022490"/>
    </source>
</evidence>
<evidence type="ECO:0000256" key="5">
    <source>
        <dbReference type="ARBA" id="ARBA00022737"/>
    </source>
</evidence>
<name>Q1HFX4_TETTH</name>
<keyword evidence="7" id="KW-0206">Cytoskeleton</keyword>
<feature type="domain" description="EF-hand" evidence="9">
    <location>
        <begin position="122"/>
        <end position="157"/>
    </location>
</feature>
<evidence type="ECO:0007829" key="11">
    <source>
        <dbReference type="PDB" id="7K5B"/>
    </source>
</evidence>
<comment type="subcellular location">
    <subcellularLocation>
        <location evidence="1">Cytoplasm</location>
        <location evidence="1">Cytoskeleton</location>
    </subcellularLocation>
</comment>
<dbReference type="GO" id="GO:0016460">
    <property type="term" value="C:myosin II complex"/>
    <property type="evidence" value="ECO:0007669"/>
    <property type="project" value="TreeGrafter"/>
</dbReference>
<dbReference type="Gene3D" id="1.10.238.10">
    <property type="entry name" value="EF-hand"/>
    <property type="match status" value="2"/>
</dbReference>
<evidence type="ECO:0000256" key="1">
    <source>
        <dbReference type="ARBA" id="ARBA00004245"/>
    </source>
</evidence>
<dbReference type="AlphaFoldDB" id="Q1HFX4"/>
<dbReference type="GO" id="GO:0005509">
    <property type="term" value="F:calcium ion binding"/>
    <property type="evidence" value="ECO:0007669"/>
    <property type="project" value="InterPro"/>
</dbReference>
<dbReference type="OMA" id="VWELRIV"/>
<keyword evidence="3" id="KW-0963">Cytoplasm</keyword>
<dbReference type="Pfam" id="PF00036">
    <property type="entry name" value="EF-hand_1"/>
    <property type="match status" value="1"/>
</dbReference>
<keyword evidence="6" id="KW-0106">Calcium</keyword>
<keyword evidence="5" id="KW-0677">Repeat</keyword>
<dbReference type="InterPro" id="IPR050230">
    <property type="entry name" value="CALM/Myosin/TropC-like"/>
</dbReference>
<accession>Q1HFX4</accession>
<keyword evidence="11 12" id="KW-0002">3D-structure</keyword>
<evidence type="ECO:0000259" key="9">
    <source>
        <dbReference type="PROSITE" id="PS50222"/>
    </source>
</evidence>
<keyword evidence="4" id="KW-0479">Metal-binding</keyword>
<feature type="domain" description="EF-hand" evidence="9">
    <location>
        <begin position="11"/>
        <end position="46"/>
    </location>
</feature>
<dbReference type="PDB" id="8BX8">
    <property type="method" value="EM"/>
    <property type="resolution" value="30.30 A"/>
    <property type="chains" value="R=1-160"/>
</dbReference>
<evidence type="ECO:0000256" key="6">
    <source>
        <dbReference type="ARBA" id="ARBA00022837"/>
    </source>
</evidence>
<reference evidence="10" key="1">
    <citation type="submission" date="2006-04" db="EMBL/GenBank/DDBJ databases">
        <title>The Dynein Light Chain Family in Tetrahymena thermophila.</title>
        <authorList>
            <person name="Wilkes D.E."/>
            <person name="Rajagopalan V."/>
            <person name="Chan C.W.C."/>
            <person name="Kniazeva E."/>
            <person name="Wiedeman A.E."/>
            <person name="Asai D.J."/>
        </authorList>
    </citation>
    <scope>NUCLEOTIDE SEQUENCE</scope>
</reference>